<keyword evidence="6 9" id="KW-0648">Protein biosynthesis</keyword>
<reference evidence="14 15" key="1">
    <citation type="submission" date="2024-02" db="EMBL/GenBank/DDBJ databases">
        <title>De novo assembly and annotation of 12 fungi associated with fruit tree decline syndrome in Ontario, Canada.</title>
        <authorList>
            <person name="Sulman M."/>
            <person name="Ellouze W."/>
            <person name="Ilyukhin E."/>
        </authorList>
    </citation>
    <scope>NUCLEOTIDE SEQUENCE [LARGE SCALE GENOMIC DNA]</scope>
    <source>
        <strain evidence="14 15">M1-105</strain>
    </source>
</reference>
<evidence type="ECO:0000256" key="7">
    <source>
        <dbReference type="ARBA" id="ARBA00023146"/>
    </source>
</evidence>
<dbReference type="Pfam" id="PF00749">
    <property type="entry name" value="tRNA-synt_1c"/>
    <property type="match status" value="1"/>
</dbReference>
<comment type="caution">
    <text evidence="14">The sequence shown here is derived from an EMBL/GenBank/DDBJ whole genome shotgun (WGS) entry which is preliminary data.</text>
</comment>
<dbReference type="InterPro" id="IPR049437">
    <property type="entry name" value="tRNA-synt_1c_C2"/>
</dbReference>
<keyword evidence="7 9" id="KW-0030">Aminoacyl-tRNA synthetase</keyword>
<dbReference type="InterPro" id="IPR014729">
    <property type="entry name" value="Rossmann-like_a/b/a_fold"/>
</dbReference>
<evidence type="ECO:0000256" key="1">
    <source>
        <dbReference type="ARBA" id="ARBA00005594"/>
    </source>
</evidence>
<dbReference type="InterPro" id="IPR011035">
    <property type="entry name" value="Ribosomal_bL25/Gln-tRNA_synth"/>
</dbReference>
<protein>
    <recommendedName>
        <fullName evidence="2">glutamine--tRNA ligase</fullName>
        <ecNumber evidence="2">6.1.1.18</ecNumber>
    </recommendedName>
</protein>
<evidence type="ECO:0000256" key="3">
    <source>
        <dbReference type="ARBA" id="ARBA00022598"/>
    </source>
</evidence>
<evidence type="ECO:0000256" key="4">
    <source>
        <dbReference type="ARBA" id="ARBA00022741"/>
    </source>
</evidence>
<evidence type="ECO:0000313" key="14">
    <source>
        <dbReference type="EMBL" id="KAL1637553.1"/>
    </source>
</evidence>
<name>A0ABR3TDB2_9PEZI</name>
<feature type="compositionally biased region" description="Basic and acidic residues" evidence="10">
    <location>
        <begin position="12"/>
        <end position="28"/>
    </location>
</feature>
<feature type="domain" description="Glutamyl/glutaminyl-tRNA synthetase class Ib anti-codon binding" evidence="12">
    <location>
        <begin position="411"/>
        <end position="508"/>
    </location>
</feature>
<comment type="catalytic activity">
    <reaction evidence="8">
        <text>tRNA(Gln) + L-glutamine + ATP = L-glutaminyl-tRNA(Gln) + AMP + diphosphate</text>
        <dbReference type="Rhea" id="RHEA:20121"/>
        <dbReference type="Rhea" id="RHEA-COMP:9662"/>
        <dbReference type="Rhea" id="RHEA-COMP:9681"/>
        <dbReference type="ChEBI" id="CHEBI:30616"/>
        <dbReference type="ChEBI" id="CHEBI:33019"/>
        <dbReference type="ChEBI" id="CHEBI:58359"/>
        <dbReference type="ChEBI" id="CHEBI:78442"/>
        <dbReference type="ChEBI" id="CHEBI:78521"/>
        <dbReference type="ChEBI" id="CHEBI:456215"/>
        <dbReference type="EC" id="6.1.1.18"/>
    </reaction>
</comment>
<dbReference type="PANTHER" id="PTHR43097">
    <property type="entry name" value="GLUTAMINE-TRNA LIGASE"/>
    <property type="match status" value="1"/>
</dbReference>
<evidence type="ECO:0000256" key="6">
    <source>
        <dbReference type="ARBA" id="ARBA00022917"/>
    </source>
</evidence>
<accession>A0ABR3TDB2</accession>
<dbReference type="InterPro" id="IPR000924">
    <property type="entry name" value="Glu/Gln-tRNA-synth"/>
</dbReference>
<evidence type="ECO:0000313" key="15">
    <source>
        <dbReference type="Proteomes" id="UP001521116"/>
    </source>
</evidence>
<dbReference type="EC" id="6.1.1.18" evidence="2"/>
<sequence length="631" mass="71292">MADSPAPAAPEMSKRAAEKARKKAEAAAKKAAAKAEAALRPKPAEASKPANVFEEGWLKRVYNEKPAKDVRTRFPPEPNGYLHIGHAKAIAVNFGFAKNYNGVCILRFDDTNPAKEEEKFFTSIQDMVSWLGFKPHAITYSSDNFDKLYELAEEMIKRDKGYVCHCTREDVNRQRGENKGGERFACAHRDRPIDESLAEFRAMRDGKYKPGEAHLRMKQSLLDPKEGNPQMWDLAAYRIVEQNHHFRTGDKWKIYPTYDFTHCICDALEDITHSLCTTEFQQSRISYDWLLEILDMKAPKSEEKGPMQREYGRLNVEGTILSKRRIAMLVEGCTVEKKIEDGTVTSKKIAPAVRGWDDPRLYTLVALRRRGIPAQALLNFVHELGVTDALTSIQAVRLDNAVRKHLERTVPRLSLILNPIKVVIEDVAEDHKENISIPFDPKKPDGDKRDVPFSRNVFVDRSDFREEADPNFFRLAPGQTVGLLNVGPIKATSFSKDPATGLVTEIRAVKTDPTVKPKGWIHWVDATTNHRVVARQYNALFRAAEPNSLDWKTGGYADDLNPESEIIYKDAVIEKGLDVLTATHSTRPDGGSDDLVRFQGMRTGYFCVDPEREGDAIVLNQIVTLKEDKDK</sequence>
<dbReference type="EMBL" id="JAJVDC020000003">
    <property type="protein sequence ID" value="KAL1637553.1"/>
    <property type="molecule type" value="Genomic_DNA"/>
</dbReference>
<dbReference type="PRINTS" id="PR00987">
    <property type="entry name" value="TRNASYNTHGLU"/>
</dbReference>
<keyword evidence="5 9" id="KW-0067">ATP-binding</keyword>
<dbReference type="InterPro" id="IPR004514">
    <property type="entry name" value="Gln-tRNA-synth"/>
</dbReference>
<evidence type="ECO:0000259" key="12">
    <source>
        <dbReference type="Pfam" id="PF03950"/>
    </source>
</evidence>
<dbReference type="Gene3D" id="3.40.50.620">
    <property type="entry name" value="HUPs"/>
    <property type="match status" value="1"/>
</dbReference>
<evidence type="ECO:0000256" key="10">
    <source>
        <dbReference type="SAM" id="MobiDB-lite"/>
    </source>
</evidence>
<dbReference type="InterPro" id="IPR020056">
    <property type="entry name" value="Rbsml_bL25/Gln-tRNA_synth_N"/>
</dbReference>
<evidence type="ECO:0000256" key="5">
    <source>
        <dbReference type="ARBA" id="ARBA00022840"/>
    </source>
</evidence>
<keyword evidence="15" id="KW-1185">Reference proteome</keyword>
<evidence type="ECO:0000259" key="13">
    <source>
        <dbReference type="Pfam" id="PF20974"/>
    </source>
</evidence>
<dbReference type="PROSITE" id="PS00178">
    <property type="entry name" value="AA_TRNA_LIGASE_I"/>
    <property type="match status" value="1"/>
</dbReference>
<evidence type="ECO:0000256" key="9">
    <source>
        <dbReference type="RuleBase" id="RU363037"/>
    </source>
</evidence>
<dbReference type="NCBIfam" id="TIGR00440">
    <property type="entry name" value="glnS"/>
    <property type="match status" value="1"/>
</dbReference>
<dbReference type="InterPro" id="IPR020058">
    <property type="entry name" value="Glu/Gln-tRNA-synth_Ib_cat-dom"/>
</dbReference>
<organism evidence="14 15">
    <name type="scientific">Neofusicoccum ribis</name>
    <dbReference type="NCBI Taxonomy" id="45134"/>
    <lineage>
        <taxon>Eukaryota</taxon>
        <taxon>Fungi</taxon>
        <taxon>Dikarya</taxon>
        <taxon>Ascomycota</taxon>
        <taxon>Pezizomycotina</taxon>
        <taxon>Dothideomycetes</taxon>
        <taxon>Dothideomycetes incertae sedis</taxon>
        <taxon>Botryosphaeriales</taxon>
        <taxon>Botryosphaeriaceae</taxon>
        <taxon>Neofusicoccum</taxon>
    </lineage>
</organism>
<gene>
    <name evidence="14" type="primary">GLN4</name>
    <name evidence="14" type="ORF">SLS56_000691</name>
</gene>
<evidence type="ECO:0000256" key="2">
    <source>
        <dbReference type="ARBA" id="ARBA00012836"/>
    </source>
</evidence>
<evidence type="ECO:0000259" key="11">
    <source>
        <dbReference type="Pfam" id="PF00749"/>
    </source>
</evidence>
<dbReference type="Proteomes" id="UP001521116">
    <property type="component" value="Unassembled WGS sequence"/>
</dbReference>
<feature type="domain" description="tRNA synthetases class I (E and Q) anti-codon binding" evidence="13">
    <location>
        <begin position="521"/>
        <end position="609"/>
    </location>
</feature>
<keyword evidence="3 9" id="KW-0436">Ligase</keyword>
<evidence type="ECO:0000256" key="8">
    <source>
        <dbReference type="ARBA" id="ARBA00048270"/>
    </source>
</evidence>
<dbReference type="SUPFAM" id="SSF50715">
    <property type="entry name" value="Ribosomal protein L25-like"/>
    <property type="match status" value="1"/>
</dbReference>
<dbReference type="Pfam" id="PF20974">
    <property type="entry name" value="tRNA-synt_1c_C2"/>
    <property type="match status" value="1"/>
</dbReference>
<dbReference type="SUPFAM" id="SSF52374">
    <property type="entry name" value="Nucleotidylyl transferase"/>
    <property type="match status" value="1"/>
</dbReference>
<proteinExistence type="inferred from homology"/>
<feature type="domain" description="Glutamyl/glutaminyl-tRNA synthetase class Ib catalytic" evidence="11">
    <location>
        <begin position="70"/>
        <end position="407"/>
    </location>
</feature>
<dbReference type="InterPro" id="IPR050132">
    <property type="entry name" value="Gln/Glu-tRNA_Ligase"/>
</dbReference>
<dbReference type="Gene3D" id="2.40.240.10">
    <property type="entry name" value="Ribosomal Protein L25, Chain P"/>
    <property type="match status" value="2"/>
</dbReference>
<dbReference type="InterPro" id="IPR020059">
    <property type="entry name" value="Glu/Gln-tRNA-synth_Ib_codon-bd"/>
</dbReference>
<dbReference type="Pfam" id="PF03950">
    <property type="entry name" value="tRNA-synt_1c_C"/>
    <property type="match status" value="1"/>
</dbReference>
<dbReference type="InterPro" id="IPR001412">
    <property type="entry name" value="aa-tRNA-synth_I_CS"/>
</dbReference>
<feature type="region of interest" description="Disordered" evidence="10">
    <location>
        <begin position="1"/>
        <end position="47"/>
    </location>
</feature>
<keyword evidence="4 9" id="KW-0547">Nucleotide-binding</keyword>
<comment type="similarity">
    <text evidence="1 9">Belongs to the class-I aminoacyl-tRNA synthetase family.</text>
</comment>
<dbReference type="PANTHER" id="PTHR43097:SF4">
    <property type="entry name" value="GLUTAMINE--TRNA LIGASE"/>
    <property type="match status" value="1"/>
</dbReference>